<evidence type="ECO:0000313" key="3">
    <source>
        <dbReference type="Proteomes" id="UP000193240"/>
    </source>
</evidence>
<keyword evidence="1" id="KW-0812">Transmembrane</keyword>
<dbReference type="AlphaFoldDB" id="A0A1Y2M2J3"/>
<keyword evidence="1" id="KW-1133">Transmembrane helix</keyword>
<dbReference type="Proteomes" id="UP000193240">
    <property type="component" value="Unassembled WGS sequence"/>
</dbReference>
<gene>
    <name evidence="2" type="ORF">B5807_05062</name>
</gene>
<feature type="transmembrane region" description="Helical" evidence="1">
    <location>
        <begin position="41"/>
        <end position="64"/>
    </location>
</feature>
<dbReference type="EMBL" id="KZ107842">
    <property type="protein sequence ID" value="OSS50320.1"/>
    <property type="molecule type" value="Genomic_DNA"/>
</dbReference>
<keyword evidence="1" id="KW-0472">Membrane</keyword>
<proteinExistence type="predicted"/>
<sequence>MLLFAGRRERHLSGRTNCLRDGPNLLGHDAPSHEEELVWRFICWSASLIPLMLSVSVFFFFFFFASTRSSPLENVLSGTISVQINVKYSICLRSIVLVVLPSVSRRQVNNTYSILSNPIRILICSADNHATRALHILTPPITI</sequence>
<evidence type="ECO:0000256" key="1">
    <source>
        <dbReference type="SAM" id="Phobius"/>
    </source>
</evidence>
<dbReference type="InParanoid" id="A0A1Y2M2J3"/>
<reference evidence="2 3" key="1">
    <citation type="journal article" date="2017" name="Genome Announc.">
        <title>Genome sequence of the saprophytic ascomycete Epicoccum nigrum ICMP 19927 strain isolated from New Zealand.</title>
        <authorList>
            <person name="Fokin M."/>
            <person name="Fleetwood D."/>
            <person name="Weir B.S."/>
            <person name="Villas-Boas S.G."/>
        </authorList>
    </citation>
    <scope>NUCLEOTIDE SEQUENCE [LARGE SCALE GENOMIC DNA]</scope>
    <source>
        <strain evidence="2 3">ICMP 19927</strain>
    </source>
</reference>
<organism evidence="2 3">
    <name type="scientific">Epicoccum nigrum</name>
    <name type="common">Soil fungus</name>
    <name type="synonym">Epicoccum purpurascens</name>
    <dbReference type="NCBI Taxonomy" id="105696"/>
    <lineage>
        <taxon>Eukaryota</taxon>
        <taxon>Fungi</taxon>
        <taxon>Dikarya</taxon>
        <taxon>Ascomycota</taxon>
        <taxon>Pezizomycotina</taxon>
        <taxon>Dothideomycetes</taxon>
        <taxon>Pleosporomycetidae</taxon>
        <taxon>Pleosporales</taxon>
        <taxon>Pleosporineae</taxon>
        <taxon>Didymellaceae</taxon>
        <taxon>Epicoccum</taxon>
    </lineage>
</organism>
<keyword evidence="3" id="KW-1185">Reference proteome</keyword>
<evidence type="ECO:0000313" key="2">
    <source>
        <dbReference type="EMBL" id="OSS50320.1"/>
    </source>
</evidence>
<protein>
    <submittedName>
        <fullName evidence="2">Uncharacterized protein</fullName>
    </submittedName>
</protein>
<name>A0A1Y2M2J3_EPING</name>
<accession>A0A1Y2M2J3</accession>